<feature type="transmembrane region" description="Helical" evidence="14">
    <location>
        <begin position="9"/>
        <end position="32"/>
    </location>
</feature>
<dbReference type="PROSITE" id="PS50109">
    <property type="entry name" value="HIS_KIN"/>
    <property type="match status" value="1"/>
</dbReference>
<dbReference type="InterPro" id="IPR036097">
    <property type="entry name" value="HisK_dim/P_sf"/>
</dbReference>
<dbReference type="FunFam" id="1.10.287.130:FF:000008">
    <property type="entry name" value="Two-component sensor histidine kinase"/>
    <property type="match status" value="1"/>
</dbReference>
<evidence type="ECO:0000256" key="2">
    <source>
        <dbReference type="ARBA" id="ARBA00004651"/>
    </source>
</evidence>
<evidence type="ECO:0000256" key="8">
    <source>
        <dbReference type="ARBA" id="ARBA00022741"/>
    </source>
</evidence>
<feature type="domain" description="HAMP" evidence="16">
    <location>
        <begin position="173"/>
        <end position="225"/>
    </location>
</feature>
<comment type="catalytic activity">
    <reaction evidence="1">
        <text>ATP + protein L-histidine = ADP + protein N-phospho-L-histidine.</text>
        <dbReference type="EC" id="2.7.13.3"/>
    </reaction>
</comment>
<keyword evidence="18" id="KW-1185">Reference proteome</keyword>
<evidence type="ECO:0000256" key="12">
    <source>
        <dbReference type="ARBA" id="ARBA00023012"/>
    </source>
</evidence>
<dbReference type="InterPro" id="IPR003661">
    <property type="entry name" value="HisK_dim/P_dom"/>
</dbReference>
<evidence type="ECO:0000313" key="17">
    <source>
        <dbReference type="EMBL" id="SDJ61941.1"/>
    </source>
</evidence>
<evidence type="ECO:0000256" key="9">
    <source>
        <dbReference type="ARBA" id="ARBA00022777"/>
    </source>
</evidence>
<dbReference type="AlphaFoldDB" id="A0A1G8V7A9"/>
<dbReference type="InterPro" id="IPR005467">
    <property type="entry name" value="His_kinase_dom"/>
</dbReference>
<dbReference type="InterPro" id="IPR003594">
    <property type="entry name" value="HATPase_dom"/>
</dbReference>
<evidence type="ECO:0000256" key="10">
    <source>
        <dbReference type="ARBA" id="ARBA00022840"/>
    </source>
</evidence>
<dbReference type="InterPro" id="IPR050398">
    <property type="entry name" value="HssS/ArlS-like"/>
</dbReference>
<reference evidence="18" key="1">
    <citation type="submission" date="2016-10" db="EMBL/GenBank/DDBJ databases">
        <authorList>
            <person name="Varghese N."/>
            <person name="Submissions S."/>
        </authorList>
    </citation>
    <scope>NUCLEOTIDE SEQUENCE [LARGE SCALE GENOMIC DNA]</scope>
    <source>
        <strain evidence="18">DSM 4771</strain>
    </source>
</reference>
<evidence type="ECO:0000313" key="18">
    <source>
        <dbReference type="Proteomes" id="UP000199225"/>
    </source>
</evidence>
<keyword evidence="9" id="KW-0418">Kinase</keyword>
<keyword evidence="11 14" id="KW-1133">Transmembrane helix</keyword>
<sequence length="467" mass="53850">MTSSLKTRLVLAFLSTIIVPILAGVLTMYLGASNPDEEEEQLDRLFIEVREEIRAHEENLPDGDVFYEDIEPLLNHYDMNITIRDQDGQLLFDSVNYRQRSEENSFLPGFNTFTIQTDSETGAPWEVTIDAGSSEREPFQQMTNVLHVLFLSIGIGLLTLLLMIIIWTTYISRTILTPLKQIYKATEEMRDGNLDYPIRYRRKDEIGRFIQGFDYMRQHLKESSVKQQQYEESRKELIASISHDLRTPLSSIKGYVEGLRDGIVRDEEKKRHYLQVIHDKTTHLDHLIEDLFEFSKMEVDQLPMDKEVVNASDYFKDLLHNYQAELIDQHVQVTYTENIDSVSILIDPLRLSQVMNNLLENAVRYGSDRIWIDVHSDQNRRELVVRIADNGQGIEEEDLSYIFTSFYRAEKSRTTEKGGSGLGLSIVKYIVKAHGGDIQVDSEEEKGSTFVFTIPLYVTGNAPEEDA</sequence>
<dbReference type="CDD" id="cd00075">
    <property type="entry name" value="HATPase"/>
    <property type="match status" value="1"/>
</dbReference>
<feature type="transmembrane region" description="Helical" evidence="14">
    <location>
        <begin position="145"/>
        <end position="170"/>
    </location>
</feature>
<dbReference type="PROSITE" id="PS50885">
    <property type="entry name" value="HAMP"/>
    <property type="match status" value="1"/>
</dbReference>
<organism evidence="17 18">
    <name type="scientific">Salimicrobium halophilum</name>
    <dbReference type="NCBI Taxonomy" id="86666"/>
    <lineage>
        <taxon>Bacteria</taxon>
        <taxon>Bacillati</taxon>
        <taxon>Bacillota</taxon>
        <taxon>Bacilli</taxon>
        <taxon>Bacillales</taxon>
        <taxon>Bacillaceae</taxon>
        <taxon>Salimicrobium</taxon>
    </lineage>
</organism>
<dbReference type="Pfam" id="PF00672">
    <property type="entry name" value="HAMP"/>
    <property type="match status" value="1"/>
</dbReference>
<dbReference type="SMART" id="SM00388">
    <property type="entry name" value="HisKA"/>
    <property type="match status" value="1"/>
</dbReference>
<dbReference type="Gene3D" id="1.10.287.130">
    <property type="match status" value="1"/>
</dbReference>
<dbReference type="InterPro" id="IPR003660">
    <property type="entry name" value="HAMP_dom"/>
</dbReference>
<dbReference type="Gene3D" id="3.30.565.10">
    <property type="entry name" value="Histidine kinase-like ATPase, C-terminal domain"/>
    <property type="match status" value="1"/>
</dbReference>
<keyword evidence="4" id="KW-1003">Cell membrane</keyword>
<name>A0A1G8V7A9_9BACI</name>
<dbReference type="FunFam" id="3.30.565.10:FF:000006">
    <property type="entry name" value="Sensor histidine kinase WalK"/>
    <property type="match status" value="1"/>
</dbReference>
<dbReference type="PRINTS" id="PR00344">
    <property type="entry name" value="BCTRLSENSOR"/>
</dbReference>
<dbReference type="SUPFAM" id="SSF55874">
    <property type="entry name" value="ATPase domain of HSP90 chaperone/DNA topoisomerase II/histidine kinase"/>
    <property type="match status" value="1"/>
</dbReference>
<evidence type="ECO:0000256" key="5">
    <source>
        <dbReference type="ARBA" id="ARBA00022553"/>
    </source>
</evidence>
<dbReference type="EMBL" id="FNEV01000008">
    <property type="protein sequence ID" value="SDJ61941.1"/>
    <property type="molecule type" value="Genomic_DNA"/>
</dbReference>
<keyword evidence="6" id="KW-0808">Transferase</keyword>
<dbReference type="PANTHER" id="PTHR45528">
    <property type="entry name" value="SENSOR HISTIDINE KINASE CPXA"/>
    <property type="match status" value="1"/>
</dbReference>
<keyword evidence="13 14" id="KW-0472">Membrane</keyword>
<dbReference type="Pfam" id="PF00512">
    <property type="entry name" value="HisKA"/>
    <property type="match status" value="1"/>
</dbReference>
<dbReference type="Pfam" id="PF02518">
    <property type="entry name" value="HATPase_c"/>
    <property type="match status" value="1"/>
</dbReference>
<keyword evidence="8" id="KW-0547">Nucleotide-binding</keyword>
<proteinExistence type="predicted"/>
<comment type="subcellular location">
    <subcellularLocation>
        <location evidence="2">Cell membrane</location>
        <topology evidence="2">Multi-pass membrane protein</topology>
    </subcellularLocation>
</comment>
<dbReference type="EC" id="2.7.13.3" evidence="3"/>
<accession>A0A1G8V7A9</accession>
<evidence type="ECO:0000259" key="16">
    <source>
        <dbReference type="PROSITE" id="PS50885"/>
    </source>
</evidence>
<dbReference type="InterPro" id="IPR004358">
    <property type="entry name" value="Sig_transdc_His_kin-like_C"/>
</dbReference>
<keyword evidence="5" id="KW-0597">Phosphoprotein</keyword>
<dbReference type="SMART" id="SM00304">
    <property type="entry name" value="HAMP"/>
    <property type="match status" value="1"/>
</dbReference>
<gene>
    <name evidence="17" type="ORF">SAMN04490247_2547</name>
</gene>
<dbReference type="Proteomes" id="UP000199225">
    <property type="component" value="Unassembled WGS sequence"/>
</dbReference>
<keyword evidence="7 14" id="KW-0812">Transmembrane</keyword>
<dbReference type="GO" id="GO:0005524">
    <property type="term" value="F:ATP binding"/>
    <property type="evidence" value="ECO:0007669"/>
    <property type="project" value="UniProtKB-KW"/>
</dbReference>
<keyword evidence="10" id="KW-0067">ATP-binding</keyword>
<dbReference type="CDD" id="cd06225">
    <property type="entry name" value="HAMP"/>
    <property type="match status" value="1"/>
</dbReference>
<evidence type="ECO:0000256" key="7">
    <source>
        <dbReference type="ARBA" id="ARBA00022692"/>
    </source>
</evidence>
<dbReference type="InterPro" id="IPR036890">
    <property type="entry name" value="HATPase_C_sf"/>
</dbReference>
<evidence type="ECO:0000256" key="14">
    <source>
        <dbReference type="SAM" id="Phobius"/>
    </source>
</evidence>
<dbReference type="CDD" id="cd00082">
    <property type="entry name" value="HisKA"/>
    <property type="match status" value="1"/>
</dbReference>
<dbReference type="GO" id="GO:0005886">
    <property type="term" value="C:plasma membrane"/>
    <property type="evidence" value="ECO:0007669"/>
    <property type="project" value="UniProtKB-SubCell"/>
</dbReference>
<evidence type="ECO:0000256" key="13">
    <source>
        <dbReference type="ARBA" id="ARBA00023136"/>
    </source>
</evidence>
<evidence type="ECO:0000259" key="15">
    <source>
        <dbReference type="PROSITE" id="PS50109"/>
    </source>
</evidence>
<evidence type="ECO:0000256" key="1">
    <source>
        <dbReference type="ARBA" id="ARBA00000085"/>
    </source>
</evidence>
<dbReference type="SMART" id="SM00387">
    <property type="entry name" value="HATPase_c"/>
    <property type="match status" value="1"/>
</dbReference>
<dbReference type="SUPFAM" id="SSF158472">
    <property type="entry name" value="HAMP domain-like"/>
    <property type="match status" value="1"/>
</dbReference>
<evidence type="ECO:0000256" key="6">
    <source>
        <dbReference type="ARBA" id="ARBA00022679"/>
    </source>
</evidence>
<evidence type="ECO:0000256" key="3">
    <source>
        <dbReference type="ARBA" id="ARBA00012438"/>
    </source>
</evidence>
<evidence type="ECO:0000256" key="4">
    <source>
        <dbReference type="ARBA" id="ARBA00022475"/>
    </source>
</evidence>
<dbReference type="GO" id="GO:0000155">
    <property type="term" value="F:phosphorelay sensor kinase activity"/>
    <property type="evidence" value="ECO:0007669"/>
    <property type="project" value="InterPro"/>
</dbReference>
<keyword evidence="12" id="KW-0902">Two-component regulatory system</keyword>
<protein>
    <recommendedName>
        <fullName evidence="3">histidine kinase</fullName>
        <ecNumber evidence="3">2.7.13.3</ecNumber>
    </recommendedName>
</protein>
<dbReference type="STRING" id="86666.SAMN04490247_2547"/>
<evidence type="ECO:0000256" key="11">
    <source>
        <dbReference type="ARBA" id="ARBA00022989"/>
    </source>
</evidence>
<dbReference type="PANTHER" id="PTHR45528:SF1">
    <property type="entry name" value="SENSOR HISTIDINE KINASE CPXA"/>
    <property type="match status" value="1"/>
</dbReference>
<dbReference type="SUPFAM" id="SSF47384">
    <property type="entry name" value="Homodimeric domain of signal transducing histidine kinase"/>
    <property type="match status" value="1"/>
</dbReference>
<dbReference type="Gene3D" id="6.10.340.10">
    <property type="match status" value="1"/>
</dbReference>
<feature type="domain" description="Histidine kinase" evidence="15">
    <location>
        <begin position="240"/>
        <end position="458"/>
    </location>
</feature>